<dbReference type="SUPFAM" id="SSF52540">
    <property type="entry name" value="P-loop containing nucleoside triphosphate hydrolases"/>
    <property type="match status" value="1"/>
</dbReference>
<keyword evidence="3" id="KW-0547">Nucleotide-binding</keyword>
<evidence type="ECO:0000256" key="1">
    <source>
        <dbReference type="ARBA" id="ARBA00005417"/>
    </source>
</evidence>
<name>A0A223SBI8_9ACTN</name>
<dbReference type="AlphaFoldDB" id="A0A223SBI8"/>
<feature type="region of interest" description="Disordered" evidence="5">
    <location>
        <begin position="197"/>
        <end position="258"/>
    </location>
</feature>
<dbReference type="Proteomes" id="UP000215005">
    <property type="component" value="Chromosome"/>
</dbReference>
<evidence type="ECO:0000256" key="5">
    <source>
        <dbReference type="SAM" id="MobiDB-lite"/>
    </source>
</evidence>
<proteinExistence type="inferred from homology"/>
<reference evidence="7 8" key="1">
    <citation type="submission" date="2017-08" db="EMBL/GenBank/DDBJ databases">
        <title>The complete genome sequence of Nocardiopsis gilva YIM 90087.</title>
        <authorList>
            <person name="Yin M."/>
            <person name="Tang S."/>
        </authorList>
    </citation>
    <scope>NUCLEOTIDE SEQUENCE [LARGE SCALE GENOMIC DNA]</scope>
    <source>
        <strain evidence="7 8">YIM 90087</strain>
    </source>
</reference>
<evidence type="ECO:0000313" key="7">
    <source>
        <dbReference type="EMBL" id="ASU85379.1"/>
    </source>
</evidence>
<keyword evidence="2" id="KW-0813">Transport</keyword>
<dbReference type="OrthoDB" id="3243210at2"/>
<sequence length="258" mass="28444">MRRATGARVEADHLGLHTRQGTVYTDITFTARPGTITTFHGEAGTGRTALLLTLAARMTPTHGTLTIDGHPHPHKARTIRQITALGLTDGVNDLDDRLRVQEHLTERHYLRLRPANRTLTNAALTHAGLADLDTTRLVTDLTTNEKRRLGIALALIDEPRLLLIDNLDHGLSPTHQTHLWDTLTALADHGLTIITTTTNTTHTPTNTTLHPLTRPPRDRSPATERTREKRLRLDGLFAVRGRAGGHTKQGKKQGKGRA</sequence>
<dbReference type="EMBL" id="CP022753">
    <property type="protein sequence ID" value="ASU85379.1"/>
    <property type="molecule type" value="Genomic_DNA"/>
</dbReference>
<dbReference type="InterPro" id="IPR003439">
    <property type="entry name" value="ABC_transporter-like_ATP-bd"/>
</dbReference>
<feature type="compositionally biased region" description="Low complexity" evidence="5">
    <location>
        <begin position="197"/>
        <end position="212"/>
    </location>
</feature>
<dbReference type="PROSITE" id="PS50893">
    <property type="entry name" value="ABC_TRANSPORTER_2"/>
    <property type="match status" value="1"/>
</dbReference>
<keyword evidence="4" id="KW-0067">ATP-binding</keyword>
<dbReference type="KEGG" id="ngv:CDO52_23575"/>
<dbReference type="InterPro" id="IPR027417">
    <property type="entry name" value="P-loop_NTPase"/>
</dbReference>
<evidence type="ECO:0000259" key="6">
    <source>
        <dbReference type="PROSITE" id="PS50893"/>
    </source>
</evidence>
<dbReference type="GO" id="GO:0005524">
    <property type="term" value="F:ATP binding"/>
    <property type="evidence" value="ECO:0007669"/>
    <property type="project" value="UniProtKB-KW"/>
</dbReference>
<dbReference type="Gene3D" id="3.40.50.300">
    <property type="entry name" value="P-loop containing nucleotide triphosphate hydrolases"/>
    <property type="match status" value="1"/>
</dbReference>
<dbReference type="PANTHER" id="PTHR43335">
    <property type="entry name" value="ABC TRANSPORTER, ATP-BINDING PROTEIN"/>
    <property type="match status" value="1"/>
</dbReference>
<dbReference type="SMART" id="SM00382">
    <property type="entry name" value="AAA"/>
    <property type="match status" value="1"/>
</dbReference>
<comment type="similarity">
    <text evidence="1">Belongs to the ABC transporter superfamily.</text>
</comment>
<keyword evidence="8" id="KW-1185">Reference proteome</keyword>
<protein>
    <recommendedName>
        <fullName evidence="6">ABC transporter domain-containing protein</fullName>
    </recommendedName>
</protein>
<feature type="compositionally biased region" description="Basic residues" evidence="5">
    <location>
        <begin position="243"/>
        <end position="258"/>
    </location>
</feature>
<dbReference type="InterPro" id="IPR003593">
    <property type="entry name" value="AAA+_ATPase"/>
</dbReference>
<accession>A0A223SBI8</accession>
<evidence type="ECO:0000313" key="8">
    <source>
        <dbReference type="Proteomes" id="UP000215005"/>
    </source>
</evidence>
<gene>
    <name evidence="7" type="ORF">CDO52_23575</name>
</gene>
<evidence type="ECO:0000256" key="4">
    <source>
        <dbReference type="ARBA" id="ARBA00022840"/>
    </source>
</evidence>
<dbReference type="PANTHER" id="PTHR43335:SF4">
    <property type="entry name" value="ABC TRANSPORTER, ATP-BINDING PROTEIN"/>
    <property type="match status" value="1"/>
</dbReference>
<dbReference type="GO" id="GO:0016887">
    <property type="term" value="F:ATP hydrolysis activity"/>
    <property type="evidence" value="ECO:0007669"/>
    <property type="project" value="InterPro"/>
</dbReference>
<feature type="compositionally biased region" description="Basic and acidic residues" evidence="5">
    <location>
        <begin position="215"/>
        <end position="233"/>
    </location>
</feature>
<dbReference type="Pfam" id="PF00005">
    <property type="entry name" value="ABC_tran"/>
    <property type="match status" value="1"/>
</dbReference>
<feature type="domain" description="ABC transporter" evidence="6">
    <location>
        <begin position="9"/>
        <end position="239"/>
    </location>
</feature>
<evidence type="ECO:0000256" key="3">
    <source>
        <dbReference type="ARBA" id="ARBA00022741"/>
    </source>
</evidence>
<dbReference type="RefSeq" id="WP_094932712.1">
    <property type="nucleotide sequence ID" value="NZ_CP022753.1"/>
</dbReference>
<organism evidence="7 8">
    <name type="scientific">Nocardiopsis gilva YIM 90087</name>
    <dbReference type="NCBI Taxonomy" id="1235441"/>
    <lineage>
        <taxon>Bacteria</taxon>
        <taxon>Bacillati</taxon>
        <taxon>Actinomycetota</taxon>
        <taxon>Actinomycetes</taxon>
        <taxon>Streptosporangiales</taxon>
        <taxon>Nocardiopsidaceae</taxon>
        <taxon>Nocardiopsis</taxon>
    </lineage>
</organism>
<evidence type="ECO:0000256" key="2">
    <source>
        <dbReference type="ARBA" id="ARBA00022448"/>
    </source>
</evidence>